<evidence type="ECO:0000313" key="5">
    <source>
        <dbReference type="EMBL" id="RDY27472.1"/>
    </source>
</evidence>
<evidence type="ECO:0000256" key="2">
    <source>
        <dbReference type="ARBA" id="ARBA00022801"/>
    </source>
</evidence>
<dbReference type="PANTHER" id="PTHR11049:SF31">
    <property type="entry name" value="HOTDOG ACOT-TYPE DOMAIN-CONTAINING PROTEIN"/>
    <property type="match status" value="1"/>
</dbReference>
<dbReference type="OrthoDB" id="9791628at2"/>
<evidence type="ECO:0000256" key="1">
    <source>
        <dbReference type="ARBA" id="ARBA00010458"/>
    </source>
</evidence>
<dbReference type="PANTHER" id="PTHR11049">
    <property type="entry name" value="ACYL COENZYME A THIOESTER HYDROLASE"/>
    <property type="match status" value="1"/>
</dbReference>
<dbReference type="Gene3D" id="3.10.129.10">
    <property type="entry name" value="Hotdog Thioesterase"/>
    <property type="match status" value="1"/>
</dbReference>
<keyword evidence="2 3" id="KW-0378">Hydrolase</keyword>
<dbReference type="GO" id="GO:0009062">
    <property type="term" value="P:fatty acid catabolic process"/>
    <property type="evidence" value="ECO:0007669"/>
    <property type="project" value="TreeGrafter"/>
</dbReference>
<dbReference type="InterPro" id="IPR006683">
    <property type="entry name" value="Thioestr_dom"/>
</dbReference>
<dbReference type="AlphaFoldDB" id="A0A371J3W7"/>
<dbReference type="InterPro" id="IPR029069">
    <property type="entry name" value="HotDog_dom_sf"/>
</dbReference>
<dbReference type="GO" id="GO:0052816">
    <property type="term" value="F:long-chain fatty acyl-CoA hydrolase activity"/>
    <property type="evidence" value="ECO:0007669"/>
    <property type="project" value="TreeGrafter"/>
</dbReference>
<dbReference type="Pfam" id="PF03061">
    <property type="entry name" value="4HBT"/>
    <property type="match status" value="1"/>
</dbReference>
<dbReference type="CDD" id="cd03442">
    <property type="entry name" value="BFIT_BACH"/>
    <property type="match status" value="1"/>
</dbReference>
<proteinExistence type="inferred from homology"/>
<name>A0A371J3W7_9FIRM</name>
<evidence type="ECO:0000256" key="3">
    <source>
        <dbReference type="PROSITE-ProRule" id="PRU01106"/>
    </source>
</evidence>
<dbReference type="PROSITE" id="PS51770">
    <property type="entry name" value="HOTDOG_ACOT"/>
    <property type="match status" value="1"/>
</dbReference>
<dbReference type="SUPFAM" id="SSF54637">
    <property type="entry name" value="Thioesterase/thiol ester dehydrase-isomerase"/>
    <property type="match status" value="1"/>
</dbReference>
<comment type="similarity">
    <text evidence="1">Belongs to the acyl coenzyme A hydrolase family.</text>
</comment>
<dbReference type="Proteomes" id="UP000215694">
    <property type="component" value="Unassembled WGS sequence"/>
</dbReference>
<keyword evidence="6" id="KW-1185">Reference proteome</keyword>
<dbReference type="RefSeq" id="WP_094365924.1">
    <property type="nucleotide sequence ID" value="NZ_NOJY02000013.1"/>
</dbReference>
<reference evidence="5 6" key="1">
    <citation type="journal article" date="2017" name="Genome Announc.">
        <title>Draft Genome Sequence of Romboutsia weinsteinii sp. nov. Strain CCRI-19649(T) Isolated from Surface Water.</title>
        <authorList>
            <person name="Maheux A.F."/>
            <person name="Boudreau D.K."/>
            <person name="Berube E."/>
            <person name="Boissinot M."/>
            <person name="Cantin P."/>
            <person name="Raymond F."/>
            <person name="Corbeil J."/>
            <person name="Omar R.F."/>
            <person name="Bergeron M.G."/>
        </authorList>
    </citation>
    <scope>NUCLEOTIDE SEQUENCE [LARGE SCALE GENOMIC DNA]</scope>
    <source>
        <strain evidence="5 6">CCRI-19649</strain>
    </source>
</reference>
<sequence>MKYYGTYRLVKSEDLNHHGTLFAGRMSEWFVESCFITVAKEYKHPENLVCRKVHEINFNEPIRKGNIINIESKIVYTGKTSLTVYGKVTKGDSDKVIVDGFLTFVCVDEHGVKMPHNLKMDEPSTEEDIRLLNIAKSFRK</sequence>
<comment type="caution">
    <text evidence="5">The sequence shown here is derived from an EMBL/GenBank/DDBJ whole genome shotgun (WGS) entry which is preliminary data.</text>
</comment>
<evidence type="ECO:0000313" key="6">
    <source>
        <dbReference type="Proteomes" id="UP000215694"/>
    </source>
</evidence>
<gene>
    <name evidence="5" type="ORF">CHL78_009675</name>
</gene>
<dbReference type="InterPro" id="IPR033120">
    <property type="entry name" value="HOTDOG_ACOT"/>
</dbReference>
<dbReference type="InterPro" id="IPR040170">
    <property type="entry name" value="Cytosol_ACT"/>
</dbReference>
<organism evidence="5 6">
    <name type="scientific">Romboutsia weinsteinii</name>
    <dbReference type="NCBI Taxonomy" id="2020949"/>
    <lineage>
        <taxon>Bacteria</taxon>
        <taxon>Bacillati</taxon>
        <taxon>Bacillota</taxon>
        <taxon>Clostridia</taxon>
        <taxon>Peptostreptococcales</taxon>
        <taxon>Peptostreptococcaceae</taxon>
        <taxon>Romboutsia</taxon>
    </lineage>
</organism>
<dbReference type="EMBL" id="NOJY02000013">
    <property type="protein sequence ID" value="RDY27472.1"/>
    <property type="molecule type" value="Genomic_DNA"/>
</dbReference>
<dbReference type="GO" id="GO:0006637">
    <property type="term" value="P:acyl-CoA metabolic process"/>
    <property type="evidence" value="ECO:0007669"/>
    <property type="project" value="TreeGrafter"/>
</dbReference>
<feature type="domain" description="HotDog ACOT-type" evidence="4">
    <location>
        <begin position="1"/>
        <end position="110"/>
    </location>
</feature>
<dbReference type="GO" id="GO:0005829">
    <property type="term" value="C:cytosol"/>
    <property type="evidence" value="ECO:0007669"/>
    <property type="project" value="TreeGrafter"/>
</dbReference>
<evidence type="ECO:0000259" key="4">
    <source>
        <dbReference type="PROSITE" id="PS51770"/>
    </source>
</evidence>
<accession>A0A371J3W7</accession>
<protein>
    <submittedName>
        <fullName evidence="5">Acyl-CoA thioesterase</fullName>
    </submittedName>
</protein>